<name>A0A0A9ABX1_ARUDO</name>
<accession>A0A0A9ABX1</accession>
<evidence type="ECO:0000313" key="1">
    <source>
        <dbReference type="EMBL" id="JAD48581.1"/>
    </source>
</evidence>
<dbReference type="AlphaFoldDB" id="A0A0A9ABX1"/>
<protein>
    <submittedName>
        <fullName evidence="1">Uncharacterized protein</fullName>
    </submittedName>
</protein>
<proteinExistence type="predicted"/>
<sequence>MWRIIYISSTRISWVTFHILI</sequence>
<reference evidence="1" key="2">
    <citation type="journal article" date="2015" name="Data Brief">
        <title>Shoot transcriptome of the giant reed, Arundo donax.</title>
        <authorList>
            <person name="Barrero R.A."/>
            <person name="Guerrero F.D."/>
            <person name="Moolhuijzen P."/>
            <person name="Goolsby J.A."/>
            <person name="Tidwell J."/>
            <person name="Bellgard S.E."/>
            <person name="Bellgard M.I."/>
        </authorList>
    </citation>
    <scope>NUCLEOTIDE SEQUENCE</scope>
    <source>
        <tissue evidence="1">Shoot tissue taken approximately 20 cm above the soil surface</tissue>
    </source>
</reference>
<organism evidence="1">
    <name type="scientific">Arundo donax</name>
    <name type="common">Giant reed</name>
    <name type="synonym">Donax arundinaceus</name>
    <dbReference type="NCBI Taxonomy" id="35708"/>
    <lineage>
        <taxon>Eukaryota</taxon>
        <taxon>Viridiplantae</taxon>
        <taxon>Streptophyta</taxon>
        <taxon>Embryophyta</taxon>
        <taxon>Tracheophyta</taxon>
        <taxon>Spermatophyta</taxon>
        <taxon>Magnoliopsida</taxon>
        <taxon>Liliopsida</taxon>
        <taxon>Poales</taxon>
        <taxon>Poaceae</taxon>
        <taxon>PACMAD clade</taxon>
        <taxon>Arundinoideae</taxon>
        <taxon>Arundineae</taxon>
        <taxon>Arundo</taxon>
    </lineage>
</organism>
<reference evidence="1" key="1">
    <citation type="submission" date="2014-09" db="EMBL/GenBank/DDBJ databases">
        <authorList>
            <person name="Magalhaes I.L.F."/>
            <person name="Oliveira U."/>
            <person name="Santos F.R."/>
            <person name="Vidigal T.H.D.A."/>
            <person name="Brescovit A.D."/>
            <person name="Santos A.J."/>
        </authorList>
    </citation>
    <scope>NUCLEOTIDE SEQUENCE</scope>
    <source>
        <tissue evidence="1">Shoot tissue taken approximately 20 cm above the soil surface</tissue>
    </source>
</reference>
<dbReference type="EMBL" id="GBRH01249314">
    <property type="protein sequence ID" value="JAD48581.1"/>
    <property type="molecule type" value="Transcribed_RNA"/>
</dbReference>